<dbReference type="Pfam" id="PF06180">
    <property type="entry name" value="CbiK"/>
    <property type="match status" value="1"/>
</dbReference>
<evidence type="ECO:0000313" key="4">
    <source>
        <dbReference type="Proteomes" id="UP000823618"/>
    </source>
</evidence>
<dbReference type="GO" id="GO:0016852">
    <property type="term" value="F:sirohydrochlorin cobaltochelatase activity"/>
    <property type="evidence" value="ECO:0007669"/>
    <property type="project" value="InterPro"/>
</dbReference>
<organism evidence="3 4">
    <name type="scientific">Candidatus Scybalomonas excrementavium</name>
    <dbReference type="NCBI Taxonomy" id="2840943"/>
    <lineage>
        <taxon>Bacteria</taxon>
        <taxon>Bacillati</taxon>
        <taxon>Bacillota</taxon>
        <taxon>Clostridia</taxon>
        <taxon>Lachnospirales</taxon>
        <taxon>Lachnospiraceae</taxon>
        <taxon>Lachnospiraceae incertae sedis</taxon>
        <taxon>Candidatus Scybalomonas</taxon>
    </lineage>
</organism>
<reference evidence="3" key="1">
    <citation type="submission" date="2020-10" db="EMBL/GenBank/DDBJ databases">
        <authorList>
            <person name="Gilroy R."/>
        </authorList>
    </citation>
    <scope>NUCLEOTIDE SEQUENCE</scope>
    <source>
        <strain evidence="3">E3-2379</strain>
    </source>
</reference>
<evidence type="ECO:0000256" key="1">
    <source>
        <dbReference type="PIRSR" id="PIRSR033579-1"/>
    </source>
</evidence>
<dbReference type="InterPro" id="IPR010388">
    <property type="entry name" value="Anaerobic_Co-chelatase"/>
</dbReference>
<dbReference type="EMBL" id="JADIML010000084">
    <property type="protein sequence ID" value="MBO8462884.1"/>
    <property type="molecule type" value="Genomic_DNA"/>
</dbReference>
<dbReference type="AlphaFoldDB" id="A0A9D9HYN7"/>
<feature type="binding site" evidence="2">
    <location>
        <position position="143"/>
    </location>
    <ligand>
        <name>Co(2+)</name>
        <dbReference type="ChEBI" id="CHEBI:48828"/>
    </ligand>
</feature>
<feature type="active site" description="Proton acceptor" evidence="1">
    <location>
        <position position="143"/>
    </location>
</feature>
<dbReference type="Gene3D" id="3.40.50.1400">
    <property type="match status" value="2"/>
</dbReference>
<dbReference type="SUPFAM" id="SSF53800">
    <property type="entry name" value="Chelatase"/>
    <property type="match status" value="1"/>
</dbReference>
<proteinExistence type="predicted"/>
<dbReference type="Proteomes" id="UP000823618">
    <property type="component" value="Unassembled WGS sequence"/>
</dbReference>
<gene>
    <name evidence="3" type="ORF">IAC13_03010</name>
</gene>
<dbReference type="PIRSF" id="PIRSF033579">
    <property type="entry name" value="Anaer_Co_chel"/>
    <property type="match status" value="1"/>
</dbReference>
<dbReference type="GO" id="GO:0019251">
    <property type="term" value="P:anaerobic cobalamin biosynthetic process"/>
    <property type="evidence" value="ECO:0007669"/>
    <property type="project" value="InterPro"/>
</dbReference>
<accession>A0A9D9HYN7</accession>
<evidence type="ECO:0000313" key="3">
    <source>
        <dbReference type="EMBL" id="MBO8462884.1"/>
    </source>
</evidence>
<keyword evidence="2" id="KW-0479">Metal-binding</keyword>
<feature type="binding site" evidence="2">
    <location>
        <position position="206"/>
    </location>
    <ligand>
        <name>Co(2+)</name>
        <dbReference type="ChEBI" id="CHEBI:48828"/>
    </ligand>
</feature>
<reference evidence="3" key="2">
    <citation type="journal article" date="2021" name="PeerJ">
        <title>Extensive microbial diversity within the chicken gut microbiome revealed by metagenomics and culture.</title>
        <authorList>
            <person name="Gilroy R."/>
            <person name="Ravi A."/>
            <person name="Getino M."/>
            <person name="Pursley I."/>
            <person name="Horton D.L."/>
            <person name="Alikhan N.F."/>
            <person name="Baker D."/>
            <person name="Gharbi K."/>
            <person name="Hall N."/>
            <person name="Watson M."/>
            <person name="Adriaenssens E.M."/>
            <person name="Foster-Nyarko E."/>
            <person name="Jarju S."/>
            <person name="Secka A."/>
            <person name="Antonio M."/>
            <person name="Oren A."/>
            <person name="Chaudhuri R.R."/>
            <person name="La Ragione R."/>
            <person name="Hildebrand F."/>
            <person name="Pallen M.J."/>
        </authorList>
    </citation>
    <scope>NUCLEOTIDE SEQUENCE</scope>
    <source>
        <strain evidence="3">E3-2379</strain>
    </source>
</reference>
<evidence type="ECO:0000256" key="2">
    <source>
        <dbReference type="PIRSR" id="PIRSR033579-3"/>
    </source>
</evidence>
<dbReference type="GO" id="GO:0046872">
    <property type="term" value="F:metal ion binding"/>
    <property type="evidence" value="ECO:0007669"/>
    <property type="project" value="UniProtKB-KW"/>
</dbReference>
<keyword evidence="2" id="KW-0170">Cobalt</keyword>
<sequence length="253" mass="29597">MKKALVIISYGTTCEVGMKGIIHMEESLKKMFSEYDCFRAFTSEKVIRKLRLQQGIQVSSPDELLQQLKKYGYEEIICQPTHIICGKEFHKMMEQLKDWKEQFSSFFVGQPLLSDESDYRQCVNFYKKEILLGEKEALIVIGHGSESYANQAYGKLETMFRTEGSHQVYMGTINGTFTVEQVISKLKEKEYQILHLVPFMIVSGRHVKRDIIEKETSWKKQLEKEGYEVRVYQKGLSEHDEIVRIFAQHIKNK</sequence>
<comment type="caution">
    <text evidence="3">The sequence shown here is derived from an EMBL/GenBank/DDBJ whole genome shotgun (WGS) entry which is preliminary data.</text>
</comment>
<name>A0A9D9HYN7_9FIRM</name>
<protein>
    <submittedName>
        <fullName evidence="3">Sirohydrochlorin cobaltochelatase</fullName>
    </submittedName>
</protein>